<name>L8H4S1_ACACF</name>
<dbReference type="GeneID" id="14921000"/>
<evidence type="ECO:0000313" key="4">
    <source>
        <dbReference type="Proteomes" id="UP000011083"/>
    </source>
</evidence>
<feature type="compositionally biased region" description="Acidic residues" evidence="1">
    <location>
        <begin position="204"/>
        <end position="223"/>
    </location>
</feature>
<proteinExistence type="predicted"/>
<dbReference type="AlphaFoldDB" id="L8H4S1"/>
<dbReference type="InterPro" id="IPR045417">
    <property type="entry name" value="DUF5898"/>
</dbReference>
<dbReference type="VEuPathDB" id="AmoebaDB:ACA1_116160"/>
<reference evidence="3 4" key="1">
    <citation type="journal article" date="2013" name="Genome Biol.">
        <title>Genome of Acanthamoeba castellanii highlights extensive lateral gene transfer and early evolution of tyrosine kinase signaling.</title>
        <authorList>
            <person name="Clarke M."/>
            <person name="Lohan A.J."/>
            <person name="Liu B."/>
            <person name="Lagkouvardos I."/>
            <person name="Roy S."/>
            <person name="Zafar N."/>
            <person name="Bertelli C."/>
            <person name="Schilde C."/>
            <person name="Kianianmomeni A."/>
            <person name="Burglin T.R."/>
            <person name="Frech C."/>
            <person name="Turcotte B."/>
            <person name="Kopec K.O."/>
            <person name="Synnott J.M."/>
            <person name="Choo C."/>
            <person name="Paponov I."/>
            <person name="Finkler A."/>
            <person name="Soon Heng Tan C."/>
            <person name="Hutchins A.P."/>
            <person name="Weinmeier T."/>
            <person name="Rattei T."/>
            <person name="Chu J.S."/>
            <person name="Gimenez G."/>
            <person name="Irimia M."/>
            <person name="Rigden D.J."/>
            <person name="Fitzpatrick D.A."/>
            <person name="Lorenzo-Morales J."/>
            <person name="Bateman A."/>
            <person name="Chiu C.H."/>
            <person name="Tang P."/>
            <person name="Hegemann P."/>
            <person name="Fromm H."/>
            <person name="Raoult D."/>
            <person name="Greub G."/>
            <person name="Miranda-Saavedra D."/>
            <person name="Chen N."/>
            <person name="Nash P."/>
            <person name="Ginger M.L."/>
            <person name="Horn M."/>
            <person name="Schaap P."/>
            <person name="Caler L."/>
            <person name="Loftus B."/>
        </authorList>
    </citation>
    <scope>NUCLEOTIDE SEQUENCE [LARGE SCALE GENOMIC DNA]</scope>
    <source>
        <strain evidence="3 4">Neff</strain>
    </source>
</reference>
<dbReference type="RefSeq" id="XP_004342265.1">
    <property type="nucleotide sequence ID" value="XM_004342216.1"/>
</dbReference>
<dbReference type="PANTHER" id="PTHR34871:SF1">
    <property type="entry name" value="DUF5898 DOMAIN-CONTAINING PROTEIN"/>
    <property type="match status" value="1"/>
</dbReference>
<feature type="compositionally biased region" description="Acidic residues" evidence="1">
    <location>
        <begin position="231"/>
        <end position="241"/>
    </location>
</feature>
<sequence>RFVDLGLPPLGQRQASTAEASVSQDHHEAILIEQVHLTLKDLPLRESTTASTIWTAFDSGQLTHWGPASAAEVQMWVIQVLMDAINLAGLPSGTINFAVELGLTKLQPDIWVLTASGVPVGVVEVKRPSLTIMDHMRVHGQIFDYMRCIKTYFGVKHVLGIVTTYTEWRFYWFKESDHYAAADTCAAIENLRDARKEDVIDSVRDDDDSDDSDDDENTDEQDDLNMTFTQSDDDDGPVEVDESPRVLHGTKVYDSAQAGPELSALLASIVYKMSKSPCTPVLVLPSSVRVCMDQTQWFWARVPATIQDVNDADMPTRRATRFFLLRDLRGGADGRAWRACTTSGTGCAIKFCKRASVADQTKRLKAEAEVWCAAWGVKGVRVATLAGEPALVMPYARAVQQPLSNKAKQQVPEAIDRMASSGYCHDDLAWRHVGRLGLRQQWRRVIFFDLASVSRVDTRMPESVTAAKAKMLNALGLD</sequence>
<feature type="non-terminal residue" evidence="3">
    <location>
        <position position="1"/>
    </location>
</feature>
<feature type="region of interest" description="Disordered" evidence="1">
    <location>
        <begin position="199"/>
        <end position="242"/>
    </location>
</feature>
<organism evidence="3 4">
    <name type="scientific">Acanthamoeba castellanii (strain ATCC 30010 / Neff)</name>
    <dbReference type="NCBI Taxonomy" id="1257118"/>
    <lineage>
        <taxon>Eukaryota</taxon>
        <taxon>Amoebozoa</taxon>
        <taxon>Discosea</taxon>
        <taxon>Longamoebia</taxon>
        <taxon>Centramoebida</taxon>
        <taxon>Acanthamoebidae</taxon>
        <taxon>Acanthamoeba</taxon>
    </lineage>
</organism>
<dbReference type="PANTHER" id="PTHR34871">
    <property type="entry name" value="DUF5898 DOMAIN-CONTAINING PROTEIN"/>
    <property type="match status" value="1"/>
</dbReference>
<dbReference type="Pfam" id="PF19250">
    <property type="entry name" value="DUF5898"/>
    <property type="match status" value="1"/>
</dbReference>
<protein>
    <recommendedName>
        <fullName evidence="2">DUF5898 domain-containing protein</fullName>
    </recommendedName>
</protein>
<dbReference type="SUPFAM" id="SSF56112">
    <property type="entry name" value="Protein kinase-like (PK-like)"/>
    <property type="match status" value="1"/>
</dbReference>
<evidence type="ECO:0000256" key="1">
    <source>
        <dbReference type="SAM" id="MobiDB-lite"/>
    </source>
</evidence>
<dbReference type="OrthoDB" id="20660at2759"/>
<accession>L8H4S1</accession>
<dbReference type="InterPro" id="IPR011009">
    <property type="entry name" value="Kinase-like_dom_sf"/>
</dbReference>
<dbReference type="OMA" id="GECTTID"/>
<dbReference type="KEGG" id="acan:ACA1_116160"/>
<keyword evidence="4" id="KW-1185">Reference proteome</keyword>
<feature type="domain" description="DUF5898" evidence="2">
    <location>
        <begin position="327"/>
        <end position="435"/>
    </location>
</feature>
<gene>
    <name evidence="3" type="ORF">ACA1_116160</name>
</gene>
<dbReference type="EMBL" id="KB007926">
    <property type="protein sequence ID" value="ELR20155.1"/>
    <property type="molecule type" value="Genomic_DNA"/>
</dbReference>
<dbReference type="Proteomes" id="UP000011083">
    <property type="component" value="Unassembled WGS sequence"/>
</dbReference>
<evidence type="ECO:0000313" key="3">
    <source>
        <dbReference type="EMBL" id="ELR20155.1"/>
    </source>
</evidence>
<evidence type="ECO:0000259" key="2">
    <source>
        <dbReference type="Pfam" id="PF19250"/>
    </source>
</evidence>